<feature type="non-terminal residue" evidence="2">
    <location>
        <position position="167"/>
    </location>
</feature>
<feature type="compositionally biased region" description="Basic and acidic residues" evidence="1">
    <location>
        <begin position="147"/>
        <end position="158"/>
    </location>
</feature>
<gene>
    <name evidence="2" type="ORF">AVDCRST_MAG41-2715</name>
</gene>
<feature type="region of interest" description="Disordered" evidence="1">
    <location>
        <begin position="1"/>
        <end position="167"/>
    </location>
</feature>
<proteinExistence type="predicted"/>
<accession>A0A6J4J159</accession>
<feature type="compositionally biased region" description="Low complexity" evidence="1">
    <location>
        <begin position="130"/>
        <end position="140"/>
    </location>
</feature>
<protein>
    <submittedName>
        <fullName evidence="2">Uncharacterized protein</fullName>
    </submittedName>
</protein>
<dbReference type="AlphaFoldDB" id="A0A6J4J159"/>
<dbReference type="EMBL" id="CADCTP010000249">
    <property type="protein sequence ID" value="CAA9267606.1"/>
    <property type="molecule type" value="Genomic_DNA"/>
</dbReference>
<evidence type="ECO:0000313" key="2">
    <source>
        <dbReference type="EMBL" id="CAA9267606.1"/>
    </source>
</evidence>
<feature type="compositionally biased region" description="Low complexity" evidence="1">
    <location>
        <begin position="1"/>
        <end position="10"/>
    </location>
</feature>
<feature type="non-terminal residue" evidence="2">
    <location>
        <position position="1"/>
    </location>
</feature>
<reference evidence="2" key="1">
    <citation type="submission" date="2020-02" db="EMBL/GenBank/DDBJ databases">
        <authorList>
            <person name="Meier V. D."/>
        </authorList>
    </citation>
    <scope>NUCLEOTIDE SEQUENCE</scope>
    <source>
        <strain evidence="2">AVDCRST_MAG41</strain>
    </source>
</reference>
<organism evidence="2">
    <name type="scientific">uncultured Mycobacteriales bacterium</name>
    <dbReference type="NCBI Taxonomy" id="581187"/>
    <lineage>
        <taxon>Bacteria</taxon>
        <taxon>Bacillati</taxon>
        <taxon>Actinomycetota</taxon>
        <taxon>Actinomycetes</taxon>
        <taxon>Mycobacteriales</taxon>
        <taxon>environmental samples</taxon>
    </lineage>
</organism>
<feature type="compositionally biased region" description="Low complexity" evidence="1">
    <location>
        <begin position="54"/>
        <end position="63"/>
    </location>
</feature>
<feature type="compositionally biased region" description="Basic and acidic residues" evidence="1">
    <location>
        <begin position="64"/>
        <end position="74"/>
    </location>
</feature>
<feature type="compositionally biased region" description="Basic residues" evidence="1">
    <location>
        <begin position="24"/>
        <end position="40"/>
    </location>
</feature>
<feature type="compositionally biased region" description="Low complexity" evidence="1">
    <location>
        <begin position="76"/>
        <end position="101"/>
    </location>
</feature>
<name>A0A6J4J159_9ACTN</name>
<sequence>GDVPASAAGRGRPGRRGPPALRLVPRRGRHRPARPLRRVPGRGAGRGHDHRPADAGAAPAGPAHDTEPHPRTGDEPPAAAAPTTPAAAAAAVPADRPVLPAGRSPGTGLPVRAGRHRRPHRRAVDHLAAPDHVAPAAAHDTAGDDLAAARDTVHRGSAERPAGGHRM</sequence>
<evidence type="ECO:0000256" key="1">
    <source>
        <dbReference type="SAM" id="MobiDB-lite"/>
    </source>
</evidence>